<feature type="region of interest" description="Disordered" evidence="1">
    <location>
        <begin position="609"/>
        <end position="636"/>
    </location>
</feature>
<dbReference type="AlphaFoldDB" id="A0A8H3VGH3"/>
<feature type="region of interest" description="Disordered" evidence="1">
    <location>
        <begin position="119"/>
        <end position="141"/>
    </location>
</feature>
<dbReference type="EMBL" id="WNWS01000020">
    <property type="protein sequence ID" value="KAE9987223.1"/>
    <property type="molecule type" value="Genomic_DNA"/>
</dbReference>
<evidence type="ECO:0000313" key="3">
    <source>
        <dbReference type="Proteomes" id="UP000447873"/>
    </source>
</evidence>
<dbReference type="Proteomes" id="UP000447873">
    <property type="component" value="Unassembled WGS sequence"/>
</dbReference>
<accession>A0A8H3VGH3</accession>
<reference evidence="2 3" key="1">
    <citation type="submission" date="2018-12" db="EMBL/GenBank/DDBJ databases">
        <title>Venturia inaequalis Genome Resource.</title>
        <authorList>
            <person name="Lichtner F.J."/>
        </authorList>
    </citation>
    <scope>NUCLEOTIDE SEQUENCE [LARGE SCALE GENOMIC DNA]</scope>
    <source>
        <strain evidence="2 3">120213</strain>
    </source>
</reference>
<feature type="region of interest" description="Disordered" evidence="1">
    <location>
        <begin position="23"/>
        <end position="59"/>
    </location>
</feature>
<protein>
    <submittedName>
        <fullName evidence="2">Uncharacterized protein</fullName>
    </submittedName>
</protein>
<gene>
    <name evidence="2" type="ORF">EG328_003356</name>
</gene>
<sequence length="935" mass="100988">MYERPSETELYLRGRVNEFKAQSKEINMSGVYPSPPGSPPRSKEYIPSSPNYGAPKSPSYVPYQGKPTYSPISTSPIYVSPTPMSPAYVKVPSTEAKCTAEAQMFADMMREYESGHSKADVSTKSFPTKPLPTVSDSSKEDARWSLMKDEEGDPIRDLATGLDYYTDGLCDQEQAIQETEIALERRIKEMNATASTLPYADFCKKYDDVERFQNKLRDQFRDYSGAAKLLEANLIIRNEIRDSKLVWRAEEAIAEAAKLKDGLLESANKADEFMDTAHDIADIKRLWDESENTASFEEVDDEMMVDALSDAGEDVELDESDDDDLPWTEDEFVAELERHIDTLAAAEEAEKMVTIDAAATVESDAAFLGRVNAAERLPGKSPFECLSQADKERYDDILLGLCGGDDSEDDSEHEEDSYPFAALSSLFKANIDDKTHGFAGFNAGLKPVSHAPTISSPLAAQPVLVMEDEVTPLHNTPEICRFDFLGGDRPSGQMAFASGGLLTAAFLEADDDFEEPDEVPETPIIEPLTSNRKRSSFGGDDASMNSKKAKLSHDFAIPEVHLVDEAPGLVKVNLLSGDRPSDMVNFAAGGLLTAAFLEADDDFVQAEEVPEAPVLEPLTANRKRSRSDDDGASVKKFKSTHDFSAIPEVGLADEAPEPLKLDFSGGDSPSVLGNLTAGDVLTAESMEADDAETPVLESLTPKRKRSSSGDAFTPSKKAKFTHDYSVPEASLSTTALETQSNHDVPEVQDASPPAHRPIKALKGSRTGASPPAKNPFCAVSFKDAPKATSALEPLPSSRKRSCPSSESTGGAPVEHSATSTPSKKIKLSASTTELVQTLLFNLESYGVDGRLSLPSAAVAKACKDISGSRKAGKHTSKLGLWRDAISKSSSSAGVQLSGVMSKIGGKTDGLCGLRVKYLTTRGRGVGGLARKTVRV</sequence>
<evidence type="ECO:0000256" key="1">
    <source>
        <dbReference type="SAM" id="MobiDB-lite"/>
    </source>
</evidence>
<feature type="compositionally biased region" description="Polar residues" evidence="1">
    <location>
        <begin position="730"/>
        <end position="742"/>
    </location>
</feature>
<feature type="region of interest" description="Disordered" evidence="1">
    <location>
        <begin position="685"/>
        <end position="774"/>
    </location>
</feature>
<evidence type="ECO:0000313" key="2">
    <source>
        <dbReference type="EMBL" id="KAE9987223.1"/>
    </source>
</evidence>
<name>A0A8H3VGH3_VENIN</name>
<feature type="region of interest" description="Disordered" evidence="1">
    <location>
        <begin position="514"/>
        <end position="544"/>
    </location>
</feature>
<proteinExistence type="predicted"/>
<organism evidence="2 3">
    <name type="scientific">Venturia inaequalis</name>
    <name type="common">Apple scab fungus</name>
    <dbReference type="NCBI Taxonomy" id="5025"/>
    <lineage>
        <taxon>Eukaryota</taxon>
        <taxon>Fungi</taxon>
        <taxon>Dikarya</taxon>
        <taxon>Ascomycota</taxon>
        <taxon>Pezizomycotina</taxon>
        <taxon>Dothideomycetes</taxon>
        <taxon>Pleosporomycetidae</taxon>
        <taxon>Venturiales</taxon>
        <taxon>Venturiaceae</taxon>
        <taxon>Venturia</taxon>
    </lineage>
</organism>
<comment type="caution">
    <text evidence="2">The sequence shown here is derived from an EMBL/GenBank/DDBJ whole genome shotgun (WGS) entry which is preliminary data.</text>
</comment>
<feature type="region of interest" description="Disordered" evidence="1">
    <location>
        <begin position="789"/>
        <end position="824"/>
    </location>
</feature>